<keyword evidence="1" id="KW-0175">Coiled coil</keyword>
<sequence length="377" mass="44611">MFPQTTILDCWFFSFEIVKFKDVQSFLYFFLGKIYLILFLSIWFFTISDWWRFFLFPTIVLVFSQACTIFVGAFGVGENYLSIGLGLGVLYILVLHLLHRPSKIYRADTIHMLTFDIIKLISSYANEKKLVRLKQKIIAEKETETSIGNQIDRLNDKIRTLQSYVTHNGKFVYMYFIKKLDIKIECLIAFLLLLAPVILNAYYFLPINADGLFRVMDFSYDTKFESLRLFFYYFNIKFVHIYMLSIWFFTTRTILKYGVFFNIIIALFQILQILDNTASKVDESELLRALPVVLPILLIFLLLHKIIKYKSRNDLLNDKIEQEIQEVIEELSTIQVLENNVVNELILLRANKHKFTEKDYFEQLKIIKAKLQTSNFN</sequence>
<dbReference type="Proteomes" id="UP000030786">
    <property type="component" value="Chromosome"/>
</dbReference>
<organism evidence="3 4">
    <name type="scientific">Cellulophaga baltica 18</name>
    <dbReference type="NCBI Taxonomy" id="1348584"/>
    <lineage>
        <taxon>Bacteria</taxon>
        <taxon>Pseudomonadati</taxon>
        <taxon>Bacteroidota</taxon>
        <taxon>Flavobacteriia</taxon>
        <taxon>Flavobacteriales</taxon>
        <taxon>Flavobacteriaceae</taxon>
        <taxon>Cellulophaga</taxon>
    </lineage>
</organism>
<name>A0AAU8RRE6_9FLAO</name>
<feature type="transmembrane region" description="Helical" evidence="2">
    <location>
        <begin position="257"/>
        <end position="274"/>
    </location>
</feature>
<evidence type="ECO:0000256" key="2">
    <source>
        <dbReference type="SAM" id="Phobius"/>
    </source>
</evidence>
<keyword evidence="2" id="KW-0472">Membrane</keyword>
<feature type="transmembrane region" description="Helical" evidence="2">
    <location>
        <begin position="230"/>
        <end position="250"/>
    </location>
</feature>
<reference evidence="3 4" key="1">
    <citation type="journal article" date="2014" name="Environ. Microbiol.">
        <title>Contrasting genomic patterns and infection strategies of two co-existing Bacteroidetes podovirus genera.</title>
        <authorList>
            <person name="Holmfeldt K."/>
            <person name="Howard-Varona C."/>
            <person name="Solonenko N."/>
            <person name="Sullivan M.B."/>
        </authorList>
    </citation>
    <scope>NUCLEOTIDE SEQUENCE [LARGE SCALE GENOMIC DNA]</scope>
    <source>
        <strain evidence="3 4">18</strain>
    </source>
</reference>
<feature type="transmembrane region" description="Helical" evidence="2">
    <location>
        <begin position="286"/>
        <end position="303"/>
    </location>
</feature>
<protein>
    <submittedName>
        <fullName evidence="3">Uncharacterized protein</fullName>
    </submittedName>
</protein>
<feature type="transmembrane region" description="Helical" evidence="2">
    <location>
        <begin position="26"/>
        <end position="46"/>
    </location>
</feature>
<feature type="transmembrane region" description="Helical" evidence="2">
    <location>
        <begin position="80"/>
        <end position="98"/>
    </location>
</feature>
<evidence type="ECO:0000256" key="1">
    <source>
        <dbReference type="SAM" id="Coils"/>
    </source>
</evidence>
<keyword evidence="2" id="KW-1133">Transmembrane helix</keyword>
<accession>A0AAU8RRE6</accession>
<proteinExistence type="predicted"/>
<dbReference type="KEGG" id="cbat:M666_17240"/>
<feature type="transmembrane region" description="Helical" evidence="2">
    <location>
        <begin position="184"/>
        <end position="205"/>
    </location>
</feature>
<feature type="coiled-coil region" evidence="1">
    <location>
        <begin position="306"/>
        <end position="340"/>
    </location>
</feature>
<dbReference type="EMBL" id="CP009976">
    <property type="protein sequence ID" value="AIZ43143.1"/>
    <property type="molecule type" value="Genomic_DNA"/>
</dbReference>
<gene>
    <name evidence="3" type="ORF">M666_17240</name>
</gene>
<feature type="transmembrane region" description="Helical" evidence="2">
    <location>
        <begin position="53"/>
        <end position="74"/>
    </location>
</feature>
<evidence type="ECO:0000313" key="3">
    <source>
        <dbReference type="EMBL" id="AIZ43143.1"/>
    </source>
</evidence>
<dbReference type="AlphaFoldDB" id="A0AAU8RRE6"/>
<evidence type="ECO:0000313" key="4">
    <source>
        <dbReference type="Proteomes" id="UP000030786"/>
    </source>
</evidence>
<keyword evidence="2" id="KW-0812">Transmembrane</keyword>